<reference evidence="2" key="1">
    <citation type="submission" date="2018-05" db="EMBL/GenBank/DDBJ databases">
        <authorList>
            <person name="Lanie J.A."/>
            <person name="Ng W.-L."/>
            <person name="Kazmierczak K.M."/>
            <person name="Andrzejewski T.M."/>
            <person name="Davidsen T.M."/>
            <person name="Wayne K.J."/>
            <person name="Tettelin H."/>
            <person name="Glass J.I."/>
            <person name="Rusch D."/>
            <person name="Podicherti R."/>
            <person name="Tsui H.-C.T."/>
            <person name="Winkler M.E."/>
        </authorList>
    </citation>
    <scope>NUCLEOTIDE SEQUENCE</scope>
</reference>
<keyword evidence="1" id="KW-1133">Transmembrane helix</keyword>
<name>A0A382F939_9ZZZZ</name>
<feature type="transmembrane region" description="Helical" evidence="1">
    <location>
        <begin position="152"/>
        <end position="172"/>
    </location>
</feature>
<feature type="transmembrane region" description="Helical" evidence="1">
    <location>
        <begin position="208"/>
        <end position="238"/>
    </location>
</feature>
<keyword evidence="1" id="KW-0812">Transmembrane</keyword>
<dbReference type="AlphaFoldDB" id="A0A382F939"/>
<evidence type="ECO:0000256" key="1">
    <source>
        <dbReference type="SAM" id="Phobius"/>
    </source>
</evidence>
<organism evidence="2">
    <name type="scientific">marine metagenome</name>
    <dbReference type="NCBI Taxonomy" id="408172"/>
    <lineage>
        <taxon>unclassified sequences</taxon>
        <taxon>metagenomes</taxon>
        <taxon>ecological metagenomes</taxon>
    </lineage>
</organism>
<gene>
    <name evidence="2" type="ORF">METZ01_LOCUS212452</name>
</gene>
<protein>
    <recommendedName>
        <fullName evidence="3">Stage II sporulation protein M</fullName>
    </recommendedName>
</protein>
<evidence type="ECO:0000313" key="2">
    <source>
        <dbReference type="EMBL" id="SVB59598.1"/>
    </source>
</evidence>
<feature type="transmembrane region" description="Helical" evidence="1">
    <location>
        <begin position="178"/>
        <end position="196"/>
    </location>
</feature>
<evidence type="ECO:0008006" key="3">
    <source>
        <dbReference type="Google" id="ProtNLM"/>
    </source>
</evidence>
<sequence length="288" mass="31144">MLIKIRDSDEPGSILGAIFNFFPADSDLKWNILIGLEAALAVLVSSYLAIAFGIPEAGLASIALASAAIVPRVNQIQRLNRDRIWELGYGGWTANSKSIVSGTTLFIAMVIAYTILASLTDRSVLVEHFRFIVGPEVYDNPQLSPERFSHGMTFMVTNFFVLIVFFILAFVYRGLGTSLALGWNAGVWSVSIVLMVKSGMAASESSAVLPFIAIAALSPHIILEGMAYLSGSLAAIFLSRGITLYKMSDPRLLQVVNAVSVLVFVSVGLVVLAALVEDQWAPFILRLL</sequence>
<feature type="transmembrane region" description="Helical" evidence="1">
    <location>
        <begin position="32"/>
        <end position="54"/>
    </location>
</feature>
<dbReference type="EMBL" id="UINC01048717">
    <property type="protein sequence ID" value="SVB59598.1"/>
    <property type="molecule type" value="Genomic_DNA"/>
</dbReference>
<feature type="transmembrane region" description="Helical" evidence="1">
    <location>
        <begin position="258"/>
        <end position="276"/>
    </location>
</feature>
<keyword evidence="1" id="KW-0472">Membrane</keyword>
<proteinExistence type="predicted"/>
<feature type="transmembrane region" description="Helical" evidence="1">
    <location>
        <begin position="99"/>
        <end position="120"/>
    </location>
</feature>
<accession>A0A382F939</accession>